<dbReference type="SUPFAM" id="SSF56112">
    <property type="entry name" value="Protein kinase-like (PK-like)"/>
    <property type="match status" value="1"/>
</dbReference>
<evidence type="ECO:0000313" key="2">
    <source>
        <dbReference type="EMBL" id="KOO51953.1"/>
    </source>
</evidence>
<dbReference type="OrthoDB" id="60975at2"/>
<reference evidence="3" key="1">
    <citation type="submission" date="2015-08" db="EMBL/GenBank/DDBJ databases">
        <title>Fjat-10028 dsm 16317.</title>
        <authorList>
            <person name="Liu B."/>
            <person name="Wang J."/>
            <person name="Zhu Y."/>
            <person name="Liu G."/>
            <person name="Chen Q."/>
            <person name="Chen Z."/>
            <person name="Lan J."/>
            <person name="Che J."/>
            <person name="Ge C."/>
            <person name="Shi H."/>
            <person name="Pan Z."/>
            <person name="Liu X."/>
        </authorList>
    </citation>
    <scope>NUCLEOTIDE SEQUENCE [LARGE SCALE GENOMIC DNA]</scope>
    <source>
        <strain evidence="3">DSM 16317</strain>
    </source>
</reference>
<proteinExistence type="predicted"/>
<dbReference type="Proteomes" id="UP000036867">
    <property type="component" value="Unassembled WGS sequence"/>
</dbReference>
<dbReference type="RefSeq" id="WP_053416122.1">
    <property type="nucleotide sequence ID" value="NZ_LILB01000001.1"/>
</dbReference>
<dbReference type="Pfam" id="PF01636">
    <property type="entry name" value="APH"/>
    <property type="match status" value="1"/>
</dbReference>
<dbReference type="STRING" id="263475.AMD00_05880"/>
<evidence type="ECO:0000259" key="1">
    <source>
        <dbReference type="Pfam" id="PF01636"/>
    </source>
</evidence>
<name>A0A0M0LMP7_9BACL</name>
<dbReference type="InterPro" id="IPR011009">
    <property type="entry name" value="Kinase-like_dom_sf"/>
</dbReference>
<accession>A0A0M0LMP7</accession>
<dbReference type="EMBL" id="LILB01000001">
    <property type="protein sequence ID" value="KOO51953.1"/>
    <property type="molecule type" value="Genomic_DNA"/>
</dbReference>
<feature type="domain" description="Aminoglycoside phosphotransferase" evidence="1">
    <location>
        <begin position="22"/>
        <end position="232"/>
    </location>
</feature>
<dbReference type="Gene3D" id="3.30.200.20">
    <property type="entry name" value="Phosphorylase Kinase, domain 1"/>
    <property type="match status" value="1"/>
</dbReference>
<dbReference type="AlphaFoldDB" id="A0A0M0LMP7"/>
<gene>
    <name evidence="2" type="ORF">AMD00_05880</name>
</gene>
<evidence type="ECO:0000313" key="3">
    <source>
        <dbReference type="Proteomes" id="UP000036867"/>
    </source>
</evidence>
<dbReference type="GeneID" id="301135631"/>
<comment type="caution">
    <text evidence="2">The sequence shown here is derived from an EMBL/GenBank/DDBJ whole genome shotgun (WGS) entry which is preliminary data.</text>
</comment>
<dbReference type="Gene3D" id="3.90.1200.10">
    <property type="match status" value="1"/>
</dbReference>
<dbReference type="InterPro" id="IPR002575">
    <property type="entry name" value="Aminoglycoside_PTrfase"/>
</dbReference>
<protein>
    <recommendedName>
        <fullName evidence="1">Aminoglycoside phosphotransferase domain-containing protein</fullName>
    </recommendedName>
</protein>
<sequence>MHLYEHLQEIEYQYTLDKIESIEQIHQGQTSLTYKINTLSDCFILRSLKSISDADFEFILHQHLNANCSRKIVPIIHPTYEGNSYIQLEEQVFHLQSYIASTKCEVQMEEWINVYFKLRNAMRFFESNHVRTDRFNTLVTWEAIKEKWSLDNRYRFPPVLEMEKKIKELVNRTSIEKQWIHADLGIWNTLFNKELFIIDFGEARIGHPYFDLAAILTSNVPAHYNANEIRHYINRFISCYSKIESINLSLLKDFISLWFIRGALTAYKQKAFGTALYFLNMFNKFNRSFT</sequence>
<organism evidence="2 3">
    <name type="scientific">Viridibacillus arvi</name>
    <dbReference type="NCBI Taxonomy" id="263475"/>
    <lineage>
        <taxon>Bacteria</taxon>
        <taxon>Bacillati</taxon>
        <taxon>Bacillota</taxon>
        <taxon>Bacilli</taxon>
        <taxon>Bacillales</taxon>
        <taxon>Caryophanaceae</taxon>
        <taxon>Viridibacillus</taxon>
    </lineage>
</organism>
<keyword evidence="3" id="KW-1185">Reference proteome</keyword>